<proteinExistence type="predicted"/>
<name>A0ABW0XWD7_9ACTN</name>
<dbReference type="Proteomes" id="UP001596183">
    <property type="component" value="Unassembled WGS sequence"/>
</dbReference>
<accession>A0ABW0XWD7</accession>
<protein>
    <submittedName>
        <fullName evidence="1">ABC transporter substrate-binding protein</fullName>
    </submittedName>
</protein>
<sequence length="327" mass="36762">MTIDLTMACGPYDRTAALADGRVRVPGVDLTWLPLSAEEIFFRMARHGEFSASEMSLSSYTLTLERDRPFVAIPVFPSRTFRHHAVYVHADSEFTHPEQLKGKTVGIPEYQMTAAVWMRGIFDEHYGLPVDSVSYRTGGLLEPGRTEKLAIHVPGVDITPIAEGQNLSDMLEAGEIDALYTARVPRHFTDGTRRVRRLWADPAAAEKEYFKRTGIFPIMHTVVLRRDVYERNRWLARALTDAFQEAKEHADRALGETVALSGMLPWGHLAAQSARDVMGEDIWPYGLAPNHACLTAFLRYLHEQGLTGRLLAPEDLFAPETHESFVV</sequence>
<comment type="caution">
    <text evidence="1">The sequence shown here is derived from an EMBL/GenBank/DDBJ whole genome shotgun (WGS) entry which is preliminary data.</text>
</comment>
<evidence type="ECO:0000313" key="1">
    <source>
        <dbReference type="EMBL" id="MFC5673414.1"/>
    </source>
</evidence>
<gene>
    <name evidence="1" type="ORF">ACFP2V_25920</name>
</gene>
<dbReference type="RefSeq" id="WP_381217216.1">
    <property type="nucleotide sequence ID" value="NZ_JBHSPC010000085.1"/>
</dbReference>
<dbReference type="EMBL" id="JBHSPC010000085">
    <property type="protein sequence ID" value="MFC5673414.1"/>
    <property type="molecule type" value="Genomic_DNA"/>
</dbReference>
<dbReference type="SUPFAM" id="SSF53850">
    <property type="entry name" value="Periplasmic binding protein-like II"/>
    <property type="match status" value="1"/>
</dbReference>
<dbReference type="Gene3D" id="3.40.190.10">
    <property type="entry name" value="Periplasmic binding protein-like II"/>
    <property type="match status" value="1"/>
</dbReference>
<organism evidence="1 2">
    <name type="scientific">Streptomyces incanus</name>
    <dbReference type="NCBI Taxonomy" id="887453"/>
    <lineage>
        <taxon>Bacteria</taxon>
        <taxon>Bacillati</taxon>
        <taxon>Actinomycetota</taxon>
        <taxon>Actinomycetes</taxon>
        <taxon>Kitasatosporales</taxon>
        <taxon>Streptomycetaceae</taxon>
        <taxon>Streptomyces</taxon>
    </lineage>
</organism>
<keyword evidence="2" id="KW-1185">Reference proteome</keyword>
<evidence type="ECO:0000313" key="2">
    <source>
        <dbReference type="Proteomes" id="UP001596183"/>
    </source>
</evidence>
<reference evidence="2" key="1">
    <citation type="journal article" date="2019" name="Int. J. Syst. Evol. Microbiol.">
        <title>The Global Catalogue of Microorganisms (GCM) 10K type strain sequencing project: providing services to taxonomists for standard genome sequencing and annotation.</title>
        <authorList>
            <consortium name="The Broad Institute Genomics Platform"/>
            <consortium name="The Broad Institute Genome Sequencing Center for Infectious Disease"/>
            <person name="Wu L."/>
            <person name="Ma J."/>
        </authorList>
    </citation>
    <scope>NUCLEOTIDE SEQUENCE [LARGE SCALE GENOMIC DNA]</scope>
    <source>
        <strain evidence="2">JCM 13852</strain>
    </source>
</reference>